<name>A0ABU9ECQ6_9BACT</name>
<evidence type="ECO:0000313" key="2">
    <source>
        <dbReference type="Proteomes" id="UP001484239"/>
    </source>
</evidence>
<sequence length="282" mass="31787">MEERNEPNIPRLDRHRFDGVGQCIYCGETDDLRDEHIVPYGLGGNLVLPDSSCGACAEITSRIELKVLRGSFRPIRVMRGIQSRRKHRGAPTKLPLQVRYGDEWETIELPHHEYPLLLHFLVYDLPGCLEPEAYTEGLRVRGHLTYSFGPRPEQVVKDLGADEIRVSQTDGPSEFAKMTAKVAYSMAVASGAVDPRRGRPEVVRSVLGELNEIGRWVGMVSRPRQWIRDVLHYVGIKRDREHNLLIGEVQYLTDTGTPTYSVVLGTLDDVYVTDLALRTPSG</sequence>
<reference evidence="1 2" key="1">
    <citation type="submission" date="2024-02" db="EMBL/GenBank/DDBJ databases">
        <title>A novel Gemmatimonadota bacterium.</title>
        <authorList>
            <person name="Du Z.-J."/>
            <person name="Ye Y.-Q."/>
        </authorList>
    </citation>
    <scope>NUCLEOTIDE SEQUENCE [LARGE SCALE GENOMIC DNA]</scope>
    <source>
        <strain evidence="1 2">DH-20</strain>
    </source>
</reference>
<protein>
    <recommendedName>
        <fullName evidence="3">HNH endonuclease 5 domain-containing protein</fullName>
    </recommendedName>
</protein>
<dbReference type="EMBL" id="JBBHLI010000011">
    <property type="protein sequence ID" value="MEK9502494.1"/>
    <property type="molecule type" value="Genomic_DNA"/>
</dbReference>
<organism evidence="1 2">
    <name type="scientific">Gaopeijia maritima</name>
    <dbReference type="NCBI Taxonomy" id="3119007"/>
    <lineage>
        <taxon>Bacteria</taxon>
        <taxon>Pseudomonadati</taxon>
        <taxon>Gemmatimonadota</taxon>
        <taxon>Longimicrobiia</taxon>
        <taxon>Gaopeijiales</taxon>
        <taxon>Gaopeijiaceae</taxon>
        <taxon>Gaopeijia</taxon>
    </lineage>
</organism>
<evidence type="ECO:0000313" key="1">
    <source>
        <dbReference type="EMBL" id="MEK9502494.1"/>
    </source>
</evidence>
<comment type="caution">
    <text evidence="1">The sequence shown here is derived from an EMBL/GenBank/DDBJ whole genome shotgun (WGS) entry which is preliminary data.</text>
</comment>
<proteinExistence type="predicted"/>
<gene>
    <name evidence="1" type="ORF">WI372_15990</name>
</gene>
<dbReference type="RefSeq" id="WP_405287438.1">
    <property type="nucleotide sequence ID" value="NZ_JBBHLI010000011.1"/>
</dbReference>
<evidence type="ECO:0008006" key="3">
    <source>
        <dbReference type="Google" id="ProtNLM"/>
    </source>
</evidence>
<keyword evidence="2" id="KW-1185">Reference proteome</keyword>
<dbReference type="Proteomes" id="UP001484239">
    <property type="component" value="Unassembled WGS sequence"/>
</dbReference>
<accession>A0ABU9ECQ6</accession>